<keyword evidence="3" id="KW-1185">Reference proteome</keyword>
<accession>A0A1Q9C7H1</accession>
<name>A0A1Q9C7H1_SYMMI</name>
<feature type="region of interest" description="Disordered" evidence="1">
    <location>
        <begin position="97"/>
        <end position="119"/>
    </location>
</feature>
<organism evidence="2 3">
    <name type="scientific">Symbiodinium microadriaticum</name>
    <name type="common">Dinoflagellate</name>
    <name type="synonym">Zooxanthella microadriatica</name>
    <dbReference type="NCBI Taxonomy" id="2951"/>
    <lineage>
        <taxon>Eukaryota</taxon>
        <taxon>Sar</taxon>
        <taxon>Alveolata</taxon>
        <taxon>Dinophyceae</taxon>
        <taxon>Suessiales</taxon>
        <taxon>Symbiodiniaceae</taxon>
        <taxon>Symbiodinium</taxon>
    </lineage>
</organism>
<sequence length="119" mass="13009">MKTDRCGPFVLVSFVNKKRLARDDGEGDYAPVGQSRIIRCCNAKYENFQNKTTEAQLADDIVQLDDPCAPEFNSKKAAAEGLQSGMGMWPGYLASAASKEKAQEEQQAASKETVTEKQG</sequence>
<dbReference type="AlphaFoldDB" id="A0A1Q9C7H1"/>
<gene>
    <name evidence="2" type="ORF">AK812_SmicGene40948</name>
</gene>
<dbReference type="OrthoDB" id="10445624at2759"/>
<reference evidence="2 3" key="1">
    <citation type="submission" date="2016-02" db="EMBL/GenBank/DDBJ databases">
        <title>Genome analysis of coral dinoflagellate symbionts highlights evolutionary adaptations to a symbiotic lifestyle.</title>
        <authorList>
            <person name="Aranda M."/>
            <person name="Li Y."/>
            <person name="Liew Y.J."/>
            <person name="Baumgarten S."/>
            <person name="Simakov O."/>
            <person name="Wilson M."/>
            <person name="Piel J."/>
            <person name="Ashoor H."/>
            <person name="Bougouffa S."/>
            <person name="Bajic V.B."/>
            <person name="Ryu T."/>
            <person name="Ravasi T."/>
            <person name="Bayer T."/>
            <person name="Micklem G."/>
            <person name="Kim H."/>
            <person name="Bhak J."/>
            <person name="Lajeunesse T.C."/>
            <person name="Voolstra C.R."/>
        </authorList>
    </citation>
    <scope>NUCLEOTIDE SEQUENCE [LARGE SCALE GENOMIC DNA]</scope>
    <source>
        <strain evidence="2 3">CCMP2467</strain>
    </source>
</reference>
<protein>
    <submittedName>
        <fullName evidence="2">Uncharacterized protein</fullName>
    </submittedName>
</protein>
<dbReference type="Proteomes" id="UP000186817">
    <property type="component" value="Unassembled WGS sequence"/>
</dbReference>
<dbReference type="EMBL" id="LSRX01001556">
    <property type="protein sequence ID" value="OLP78835.1"/>
    <property type="molecule type" value="Genomic_DNA"/>
</dbReference>
<evidence type="ECO:0000313" key="3">
    <source>
        <dbReference type="Proteomes" id="UP000186817"/>
    </source>
</evidence>
<evidence type="ECO:0000313" key="2">
    <source>
        <dbReference type="EMBL" id="OLP78835.1"/>
    </source>
</evidence>
<comment type="caution">
    <text evidence="2">The sequence shown here is derived from an EMBL/GenBank/DDBJ whole genome shotgun (WGS) entry which is preliminary data.</text>
</comment>
<evidence type="ECO:0000256" key="1">
    <source>
        <dbReference type="SAM" id="MobiDB-lite"/>
    </source>
</evidence>
<proteinExistence type="predicted"/>